<gene>
    <name evidence="1" type="ORF">AO287_04700</name>
</gene>
<protein>
    <recommendedName>
        <fullName evidence="3">DUF3800 domain-containing protein</fullName>
    </recommendedName>
</protein>
<evidence type="ECO:0000313" key="1">
    <source>
        <dbReference type="EMBL" id="KTC61733.1"/>
    </source>
</evidence>
<name>A0AAW3M7X1_PSESS</name>
<evidence type="ECO:0000313" key="2">
    <source>
        <dbReference type="Proteomes" id="UP000054513"/>
    </source>
</evidence>
<comment type="caution">
    <text evidence="1">The sequence shown here is derived from an EMBL/GenBank/DDBJ whole genome shotgun (WGS) entry which is preliminary data.</text>
</comment>
<dbReference type="Proteomes" id="UP000054513">
    <property type="component" value="Unassembled WGS sequence"/>
</dbReference>
<dbReference type="InterPro" id="IPR024524">
    <property type="entry name" value="DUF3800"/>
</dbReference>
<proteinExistence type="predicted"/>
<accession>A0AAW3M7X1</accession>
<reference evidence="1 2" key="1">
    <citation type="submission" date="2015-09" db="EMBL/GenBank/DDBJ databases">
        <title>Genome sequence of ICMP 19499.</title>
        <authorList>
            <person name="Visnovsky S.B."/>
            <person name="Lu A."/>
            <person name="Panda P."/>
            <person name="Pitman A.R."/>
        </authorList>
    </citation>
    <scope>NUCLEOTIDE SEQUENCE [LARGE SCALE GENOMIC DNA]</scope>
    <source>
        <strain evidence="1 2">ICMP 19499</strain>
    </source>
</reference>
<dbReference type="EMBL" id="LKCI01000007">
    <property type="protein sequence ID" value="KTC61733.1"/>
    <property type="molecule type" value="Genomic_DNA"/>
</dbReference>
<dbReference type="RefSeq" id="WP_058400050.1">
    <property type="nucleotide sequence ID" value="NZ_LKCI01000007.1"/>
</dbReference>
<evidence type="ECO:0008006" key="3">
    <source>
        <dbReference type="Google" id="ProtNLM"/>
    </source>
</evidence>
<organism evidence="1 2">
    <name type="scientific">Pseudomonas savastanoi</name>
    <name type="common">Pseudomonas syringae pv. savastanoi</name>
    <dbReference type="NCBI Taxonomy" id="29438"/>
    <lineage>
        <taxon>Bacteria</taxon>
        <taxon>Pseudomonadati</taxon>
        <taxon>Pseudomonadota</taxon>
        <taxon>Gammaproteobacteria</taxon>
        <taxon>Pseudomonadales</taxon>
        <taxon>Pseudomonadaceae</taxon>
        <taxon>Pseudomonas</taxon>
    </lineage>
</organism>
<dbReference type="AlphaFoldDB" id="A0AAW3M7X1"/>
<dbReference type="Pfam" id="PF12686">
    <property type="entry name" value="DUF3800"/>
    <property type="match status" value="1"/>
</dbReference>
<sequence>MQVEASRLAHPDPRLYGTDNSYILFYDETNNVRKLRLRENGLNIKKCDSFVLGGIALTPEHDELPCISGLRSTLKIPSNAPEIKLELIAKGDFEKILASPKITKFFTWLIEHKIHIHYTNLNILNWSILDIVESISAEENYLHIQEYHLELKNELYRVASANLSKFLSMLRSHQYPDLREDNTRKFLEDTYNFVVQYGPATKNPATVELEKILLSASKEITKLAFLHSDKAHELIDGFQGFFLNRIASFPNATHFFDEEKTIQEAISNFKVINNDSLVHYHFVESVQTPGVQLSDVIVGFLGKYFTFIEDTSPQKLIDLKGRLSIAQRQNIKLLRTLIARSDKISNHFIHRITTIDSNLKSDYFLFDKKLPKYVVRS</sequence>